<protein>
    <submittedName>
        <fullName evidence="1">Uncharacterized protein</fullName>
    </submittedName>
</protein>
<gene>
    <name evidence="1" type="ORF">OCU04_013034</name>
</gene>
<organism evidence="1 2">
    <name type="scientific">Sclerotinia nivalis</name>
    <dbReference type="NCBI Taxonomy" id="352851"/>
    <lineage>
        <taxon>Eukaryota</taxon>
        <taxon>Fungi</taxon>
        <taxon>Dikarya</taxon>
        <taxon>Ascomycota</taxon>
        <taxon>Pezizomycotina</taxon>
        <taxon>Leotiomycetes</taxon>
        <taxon>Helotiales</taxon>
        <taxon>Sclerotiniaceae</taxon>
        <taxon>Sclerotinia</taxon>
    </lineage>
</organism>
<comment type="caution">
    <text evidence="1">The sequence shown here is derived from an EMBL/GenBank/DDBJ whole genome shotgun (WGS) entry which is preliminary data.</text>
</comment>
<dbReference type="OrthoDB" id="1844152at2759"/>
<proteinExistence type="predicted"/>
<accession>A0A9X0A905</accession>
<dbReference type="AlphaFoldDB" id="A0A9X0A905"/>
<reference evidence="1" key="1">
    <citation type="submission" date="2022-11" db="EMBL/GenBank/DDBJ databases">
        <title>Genome Resource of Sclerotinia nivalis Strain SnTB1, a Plant Pathogen Isolated from American Ginseng.</title>
        <authorList>
            <person name="Fan S."/>
        </authorList>
    </citation>
    <scope>NUCLEOTIDE SEQUENCE</scope>
    <source>
        <strain evidence="1">SnTB1</strain>
    </source>
</reference>
<evidence type="ECO:0000313" key="1">
    <source>
        <dbReference type="EMBL" id="KAJ8057848.1"/>
    </source>
</evidence>
<name>A0A9X0A905_9HELO</name>
<dbReference type="EMBL" id="JAPEIS010000018">
    <property type="protein sequence ID" value="KAJ8057848.1"/>
    <property type="molecule type" value="Genomic_DNA"/>
</dbReference>
<evidence type="ECO:0000313" key="2">
    <source>
        <dbReference type="Proteomes" id="UP001152300"/>
    </source>
</evidence>
<keyword evidence="2" id="KW-1185">Reference proteome</keyword>
<sequence length="180" mass="20874">MNLCMKKNGNSHINMLPAVKRLIAKADCFKFFKAEMILTSTDLQQISFYRHKAKKTLFKTPLPIVKQRLEQRGTASEWKETKKKPLEGMQWLIDTSRRASPWTVERIFGEIMTVWFGSATTFGIEDLGFFPKHVEPLKQEANKHPTKNLALHSNRRSLLESSLKEPARYTRVDARRSLVL</sequence>
<dbReference type="Proteomes" id="UP001152300">
    <property type="component" value="Unassembled WGS sequence"/>
</dbReference>